<sequence>MSTVDAIYTLKQIMLHTKEFNMRKRVFIFLDFMKCFDMIKREMLYQNIDNKYNIPIQRGVGQGDSMSPSLFLIIMKHIIREFASRLRKEKI</sequence>
<dbReference type="STRING" id="75913.A0A0K0F1V3"/>
<dbReference type="PROSITE" id="PS50878">
    <property type="entry name" value="RT_POL"/>
    <property type="match status" value="1"/>
</dbReference>
<dbReference type="AlphaFoldDB" id="A0A0K0F1V3"/>
<reference evidence="3" key="2">
    <citation type="submission" date="2015-08" db="UniProtKB">
        <authorList>
            <consortium name="WormBaseParasite"/>
        </authorList>
    </citation>
    <scope>IDENTIFICATION</scope>
</reference>
<dbReference type="WBParaSite" id="SVE_0277900.1">
    <property type="protein sequence ID" value="SVE_0277900.1"/>
    <property type="gene ID" value="SVE_0277900"/>
</dbReference>
<evidence type="ECO:0000313" key="2">
    <source>
        <dbReference type="Proteomes" id="UP000035680"/>
    </source>
</evidence>
<evidence type="ECO:0000313" key="3">
    <source>
        <dbReference type="WBParaSite" id="SVE_0277900.1"/>
    </source>
</evidence>
<dbReference type="InterPro" id="IPR000477">
    <property type="entry name" value="RT_dom"/>
</dbReference>
<accession>A0A0K0F1V3</accession>
<protein>
    <submittedName>
        <fullName evidence="3">Reverse transcriptase domain-containing protein</fullName>
    </submittedName>
</protein>
<name>A0A0K0F1V3_STRVS</name>
<dbReference type="Proteomes" id="UP000035680">
    <property type="component" value="Unassembled WGS sequence"/>
</dbReference>
<proteinExistence type="predicted"/>
<evidence type="ECO:0000259" key="1">
    <source>
        <dbReference type="PROSITE" id="PS50878"/>
    </source>
</evidence>
<feature type="domain" description="Reverse transcriptase" evidence="1">
    <location>
        <begin position="1"/>
        <end position="91"/>
    </location>
</feature>
<reference evidence="2" key="1">
    <citation type="submission" date="2014-07" db="EMBL/GenBank/DDBJ databases">
        <authorList>
            <person name="Martin A.A"/>
            <person name="De Silva N."/>
        </authorList>
    </citation>
    <scope>NUCLEOTIDE SEQUENCE</scope>
</reference>
<keyword evidence="2" id="KW-1185">Reference proteome</keyword>
<dbReference type="Pfam" id="PF00078">
    <property type="entry name" value="RVT_1"/>
    <property type="match status" value="1"/>
</dbReference>
<organism evidence="2 3">
    <name type="scientific">Strongyloides venezuelensis</name>
    <name type="common">Threadworm</name>
    <dbReference type="NCBI Taxonomy" id="75913"/>
    <lineage>
        <taxon>Eukaryota</taxon>
        <taxon>Metazoa</taxon>
        <taxon>Ecdysozoa</taxon>
        <taxon>Nematoda</taxon>
        <taxon>Chromadorea</taxon>
        <taxon>Rhabditida</taxon>
        <taxon>Tylenchina</taxon>
        <taxon>Panagrolaimomorpha</taxon>
        <taxon>Strongyloidoidea</taxon>
        <taxon>Strongyloididae</taxon>
        <taxon>Strongyloides</taxon>
    </lineage>
</organism>